<keyword evidence="2" id="KW-0812">Transmembrane</keyword>
<keyword evidence="5" id="KW-1185">Reference proteome</keyword>
<gene>
    <name evidence="4" type="ORF">JHL22_02880</name>
</gene>
<dbReference type="InterPro" id="IPR050721">
    <property type="entry name" value="Trk_Ktr_HKT_K-transport"/>
</dbReference>
<keyword evidence="2" id="KW-1133">Transmembrane helix</keyword>
<comment type="subcellular location">
    <subcellularLocation>
        <location evidence="1">Cell membrane</location>
        <topology evidence="1">Multi-pass membrane protein</topology>
    </subcellularLocation>
</comment>
<evidence type="ECO:0000313" key="4">
    <source>
        <dbReference type="EMBL" id="MBK1780153.1"/>
    </source>
</evidence>
<sequence>MNAIKHIGSLIQLILNLRVFLSLLGIINGLWLTLPVLYKYFGNFVKDTEEFVHWMQTLGFFHLLELPRFALGTCLVLFGFFMFAGARLACFFSILALVLLVSLDITLGSAYFFHGVYSFVLLVLLIRNWKHFPNQNISNTAGLALFSIVLLIIYSVLGSLYLGPHFNPKITDAFQAFYFSIISMTTLGYGDIVPVSTEARIFAISVVVLGITIFTTSIVYLAGIAASDTRKIVHKRLLKMKNHYVIAGSSQLAVFVYNGLKKRGLQTVIVCDEKNRDLFPSDAIVVSGEVAEIATLDKASVKDAYCVMALEKSDVENTYILLAVKEIAGDKVKTITMINEERNRRKLQLLHVDYIFSLPEMGSEVLMKYLSGETIDNNTIADLVINHS</sequence>
<dbReference type="Gene3D" id="3.40.50.720">
    <property type="entry name" value="NAD(P)-binding Rossmann-like Domain"/>
    <property type="match status" value="1"/>
</dbReference>
<dbReference type="PROSITE" id="PS51201">
    <property type="entry name" value="RCK_N"/>
    <property type="match status" value="1"/>
</dbReference>
<feature type="transmembrane region" description="Helical" evidence="2">
    <location>
        <begin position="201"/>
        <end position="223"/>
    </location>
</feature>
<dbReference type="InterPro" id="IPR013099">
    <property type="entry name" value="K_chnl_dom"/>
</dbReference>
<evidence type="ECO:0000259" key="3">
    <source>
        <dbReference type="PROSITE" id="PS51201"/>
    </source>
</evidence>
<dbReference type="Pfam" id="PF07885">
    <property type="entry name" value="Ion_trans_2"/>
    <property type="match status" value="1"/>
</dbReference>
<dbReference type="SUPFAM" id="SSF51735">
    <property type="entry name" value="NAD(P)-binding Rossmann-fold domains"/>
    <property type="match status" value="1"/>
</dbReference>
<dbReference type="PANTHER" id="PTHR43833">
    <property type="entry name" value="POTASSIUM CHANNEL PROTEIN 2-RELATED-RELATED"/>
    <property type="match status" value="1"/>
</dbReference>
<feature type="transmembrane region" description="Helical" evidence="2">
    <location>
        <begin position="173"/>
        <end position="189"/>
    </location>
</feature>
<dbReference type="RefSeq" id="WP_200233577.1">
    <property type="nucleotide sequence ID" value="NZ_JAENGP010000002.1"/>
</dbReference>
<feature type="transmembrane region" description="Helical" evidence="2">
    <location>
        <begin position="88"/>
        <end position="105"/>
    </location>
</feature>
<dbReference type="EMBL" id="JAENGP010000002">
    <property type="protein sequence ID" value="MBK1780153.1"/>
    <property type="molecule type" value="Genomic_DNA"/>
</dbReference>
<dbReference type="InterPro" id="IPR003148">
    <property type="entry name" value="RCK_N"/>
</dbReference>
<protein>
    <submittedName>
        <fullName evidence="4">NAD-binding protein</fullName>
    </submittedName>
</protein>
<dbReference type="Proteomes" id="UP000635316">
    <property type="component" value="Unassembled WGS sequence"/>
</dbReference>
<feature type="transmembrane region" description="Helical" evidence="2">
    <location>
        <begin position="141"/>
        <end position="161"/>
    </location>
</feature>
<dbReference type="PANTHER" id="PTHR43833:SF11">
    <property type="entry name" value="VOLTAGE-GATED POTASSIUM CHANNEL KCH"/>
    <property type="match status" value="1"/>
</dbReference>
<evidence type="ECO:0000256" key="2">
    <source>
        <dbReference type="SAM" id="Phobius"/>
    </source>
</evidence>
<feature type="domain" description="RCK N-terminal" evidence="3">
    <location>
        <begin position="241"/>
        <end position="356"/>
    </location>
</feature>
<feature type="transmembrane region" description="Helical" evidence="2">
    <location>
        <begin position="20"/>
        <end position="38"/>
    </location>
</feature>
<accession>A0ABS1EAZ7</accession>
<evidence type="ECO:0000256" key="1">
    <source>
        <dbReference type="ARBA" id="ARBA00004651"/>
    </source>
</evidence>
<comment type="caution">
    <text evidence="4">The sequence shown here is derived from an EMBL/GenBank/DDBJ whole genome shotgun (WGS) entry which is preliminary data.</text>
</comment>
<evidence type="ECO:0000313" key="5">
    <source>
        <dbReference type="Proteomes" id="UP000635316"/>
    </source>
</evidence>
<dbReference type="InterPro" id="IPR036291">
    <property type="entry name" value="NAD(P)-bd_dom_sf"/>
</dbReference>
<proteinExistence type="predicted"/>
<keyword evidence="2" id="KW-0472">Membrane</keyword>
<dbReference type="Gene3D" id="1.10.287.70">
    <property type="match status" value="1"/>
</dbReference>
<dbReference type="Pfam" id="PF02254">
    <property type="entry name" value="TrkA_N"/>
    <property type="match status" value="1"/>
</dbReference>
<name>A0ABS1EAZ7_9BURK</name>
<reference evidence="4 5" key="1">
    <citation type="submission" date="2020-12" db="EMBL/GenBank/DDBJ databases">
        <authorList>
            <person name="Lu T."/>
            <person name="Wang Q."/>
            <person name="Han X."/>
        </authorList>
    </citation>
    <scope>NUCLEOTIDE SEQUENCE [LARGE SCALE GENOMIC DNA]</scope>
    <source>
        <strain evidence="4 5">WQ 585</strain>
    </source>
</reference>
<feature type="transmembrane region" description="Helical" evidence="2">
    <location>
        <begin position="111"/>
        <end position="129"/>
    </location>
</feature>
<organism evidence="4 5">
    <name type="scientific">Advenella mandrilli</name>
    <dbReference type="NCBI Taxonomy" id="2800330"/>
    <lineage>
        <taxon>Bacteria</taxon>
        <taxon>Pseudomonadati</taxon>
        <taxon>Pseudomonadota</taxon>
        <taxon>Betaproteobacteria</taxon>
        <taxon>Burkholderiales</taxon>
        <taxon>Alcaligenaceae</taxon>
    </lineage>
</organism>
<dbReference type="SUPFAM" id="SSF81324">
    <property type="entry name" value="Voltage-gated potassium channels"/>
    <property type="match status" value="1"/>
</dbReference>